<organism evidence="2 3">
    <name type="scientific">Cirrhinus molitorella</name>
    <name type="common">mud carp</name>
    <dbReference type="NCBI Taxonomy" id="172907"/>
    <lineage>
        <taxon>Eukaryota</taxon>
        <taxon>Metazoa</taxon>
        <taxon>Chordata</taxon>
        <taxon>Craniata</taxon>
        <taxon>Vertebrata</taxon>
        <taxon>Euteleostomi</taxon>
        <taxon>Actinopterygii</taxon>
        <taxon>Neopterygii</taxon>
        <taxon>Teleostei</taxon>
        <taxon>Ostariophysi</taxon>
        <taxon>Cypriniformes</taxon>
        <taxon>Cyprinidae</taxon>
        <taxon>Labeoninae</taxon>
        <taxon>Labeonini</taxon>
        <taxon>Cirrhinus</taxon>
    </lineage>
</organism>
<keyword evidence="1" id="KW-1133">Transmembrane helix</keyword>
<dbReference type="Proteomes" id="UP001187343">
    <property type="component" value="Unassembled WGS sequence"/>
</dbReference>
<keyword evidence="1" id="KW-0812">Transmembrane</keyword>
<evidence type="ECO:0000313" key="3">
    <source>
        <dbReference type="Proteomes" id="UP001187343"/>
    </source>
</evidence>
<evidence type="ECO:0000256" key="1">
    <source>
        <dbReference type="SAM" id="Phobius"/>
    </source>
</evidence>
<dbReference type="EMBL" id="JAUYZG010000019">
    <property type="protein sequence ID" value="KAK2878698.1"/>
    <property type="molecule type" value="Genomic_DNA"/>
</dbReference>
<name>A0AA88TPT0_9TELE</name>
<gene>
    <name evidence="2" type="ORF">Q8A67_019489</name>
</gene>
<reference evidence="2" key="1">
    <citation type="submission" date="2023-08" db="EMBL/GenBank/DDBJ databases">
        <title>Chromosome-level Genome Assembly of mud carp (Cirrhinus molitorella).</title>
        <authorList>
            <person name="Liu H."/>
        </authorList>
    </citation>
    <scope>NUCLEOTIDE SEQUENCE</scope>
    <source>
        <strain evidence="2">Prfri</strain>
        <tissue evidence="2">Muscle</tissue>
    </source>
</reference>
<evidence type="ECO:0000313" key="2">
    <source>
        <dbReference type="EMBL" id="KAK2878698.1"/>
    </source>
</evidence>
<protein>
    <submittedName>
        <fullName evidence="2">Uncharacterized protein</fullName>
    </submittedName>
</protein>
<keyword evidence="3" id="KW-1185">Reference proteome</keyword>
<feature type="transmembrane region" description="Helical" evidence="1">
    <location>
        <begin position="25"/>
        <end position="42"/>
    </location>
</feature>
<sequence length="115" mass="12643">MVHINLTCTTVFVPWERPISPRACWANLVVLFLTLGILVHIVHTVRKGAGTVPEPHHIQPLITNLPTEARLGQSPCSCTAHRGDSPQVQDQEVTECVASDHQLMPLPNKQRATGI</sequence>
<dbReference type="AlphaFoldDB" id="A0AA88TPT0"/>
<accession>A0AA88TPT0</accession>
<comment type="caution">
    <text evidence="2">The sequence shown here is derived from an EMBL/GenBank/DDBJ whole genome shotgun (WGS) entry which is preliminary data.</text>
</comment>
<keyword evidence="1" id="KW-0472">Membrane</keyword>
<proteinExistence type="predicted"/>